<reference evidence="1" key="1">
    <citation type="submission" date="2020-05" db="EMBL/GenBank/DDBJ databases">
        <authorList>
            <person name="Chiriac C."/>
            <person name="Salcher M."/>
            <person name="Ghai R."/>
            <person name="Kavagutti S V."/>
        </authorList>
    </citation>
    <scope>NUCLEOTIDE SEQUENCE</scope>
</reference>
<name>A0A6J5QM90_9CAUD</name>
<protein>
    <submittedName>
        <fullName evidence="1">Uncharacterized protein</fullName>
    </submittedName>
</protein>
<sequence length="79" mass="8991">MIKLTNMNSDHLGMPLYIATDKIVAIFEDETDGGGLRTVVMTGHEQFWVVEESLGEVIKFVKEVKNEQRKDRSPNTTDH</sequence>
<organism evidence="1">
    <name type="scientific">uncultured Caudovirales phage</name>
    <dbReference type="NCBI Taxonomy" id="2100421"/>
    <lineage>
        <taxon>Viruses</taxon>
        <taxon>Duplodnaviria</taxon>
        <taxon>Heunggongvirae</taxon>
        <taxon>Uroviricota</taxon>
        <taxon>Caudoviricetes</taxon>
        <taxon>Peduoviridae</taxon>
        <taxon>Maltschvirus</taxon>
        <taxon>Maltschvirus maltsch</taxon>
    </lineage>
</organism>
<evidence type="ECO:0000313" key="1">
    <source>
        <dbReference type="EMBL" id="CAB4181955.1"/>
    </source>
</evidence>
<gene>
    <name evidence="1" type="ORF">UFOVP1071_95</name>
</gene>
<dbReference type="EMBL" id="LR797022">
    <property type="protein sequence ID" value="CAB4181955.1"/>
    <property type="molecule type" value="Genomic_DNA"/>
</dbReference>
<proteinExistence type="predicted"/>
<accession>A0A6J5QM90</accession>